<evidence type="ECO:0000313" key="2">
    <source>
        <dbReference type="EMBL" id="KAJ5080941.1"/>
    </source>
</evidence>
<organism evidence="2 3">
    <name type="scientific">Penicillium angulare</name>
    <dbReference type="NCBI Taxonomy" id="116970"/>
    <lineage>
        <taxon>Eukaryota</taxon>
        <taxon>Fungi</taxon>
        <taxon>Dikarya</taxon>
        <taxon>Ascomycota</taxon>
        <taxon>Pezizomycotina</taxon>
        <taxon>Eurotiomycetes</taxon>
        <taxon>Eurotiomycetidae</taxon>
        <taxon>Eurotiales</taxon>
        <taxon>Aspergillaceae</taxon>
        <taxon>Penicillium</taxon>
    </lineage>
</organism>
<dbReference type="PANTHER" id="PTHR21310">
    <property type="entry name" value="AMINOGLYCOSIDE PHOSPHOTRANSFERASE-RELATED-RELATED"/>
    <property type="match status" value="1"/>
</dbReference>
<sequence length="455" mass="51435">MAFYPDRFFTCNCESCDLPCIRGVQCEKCNRQFCVDHRGLPSHTCDDQPLSDDAFEAKIQAEVDSLRAKIDEKALCERASELNGGVGCKIEHPPAWGKGALMGCTNYHARIRFSNDSIWLIRVPRINGSIPQSLIDYLVRSEYATLKFLETTKVPAPRVYDFGVSNDHNDVGVSYILMEQMPGRPWNGQGPHGKRFANDEDKQKLWDGLADILIELSRHTFSQIGSLIPRSSEPEVSALASERFLVLSPSGPFSTSKDYYASYMEQNMALIADGQLFPSYPVNAYLVFLYLKSQVETLVEDAQATEQFYLKHVDDKGDHLMVDDDLNIVGIIDWQMARIVPASEAFGPSLVTADMGAIYDGVSSLTVHDLALARFFRQKGEPDLANVMGGGEKIRRLFFGIDVDIPWEETLLLIRGIWAAFGIDRDMEWRDWKRDMMRKHSHDERLKGLIERFGV</sequence>
<dbReference type="InterPro" id="IPR051678">
    <property type="entry name" value="AGP_Transferase"/>
</dbReference>
<dbReference type="InterPro" id="IPR035896">
    <property type="entry name" value="AN1-like_Znf"/>
</dbReference>
<accession>A0A9W9JT64</accession>
<dbReference type="OrthoDB" id="5327538at2759"/>
<dbReference type="InterPro" id="IPR002575">
    <property type="entry name" value="Aminoglycoside_PTrfase"/>
</dbReference>
<name>A0A9W9JT64_9EURO</name>
<reference evidence="2" key="1">
    <citation type="submission" date="2022-11" db="EMBL/GenBank/DDBJ databases">
        <authorList>
            <person name="Petersen C."/>
        </authorList>
    </citation>
    <scope>NUCLEOTIDE SEQUENCE</scope>
    <source>
        <strain evidence="2">IBT 30069</strain>
    </source>
</reference>
<dbReference type="SUPFAM" id="SSF56112">
    <property type="entry name" value="Protein kinase-like (PK-like)"/>
    <property type="match status" value="1"/>
</dbReference>
<evidence type="ECO:0000259" key="1">
    <source>
        <dbReference type="Pfam" id="PF01636"/>
    </source>
</evidence>
<protein>
    <recommendedName>
        <fullName evidence="1">Aminoglycoside phosphotransferase domain-containing protein</fullName>
    </recommendedName>
</protein>
<keyword evidence="3" id="KW-1185">Reference proteome</keyword>
<evidence type="ECO:0000313" key="3">
    <source>
        <dbReference type="Proteomes" id="UP001149165"/>
    </source>
</evidence>
<dbReference type="InterPro" id="IPR011009">
    <property type="entry name" value="Kinase-like_dom_sf"/>
</dbReference>
<proteinExistence type="predicted"/>
<comment type="caution">
    <text evidence="2">The sequence shown here is derived from an EMBL/GenBank/DDBJ whole genome shotgun (WGS) entry which is preliminary data.</text>
</comment>
<dbReference type="PANTHER" id="PTHR21310:SF15">
    <property type="entry name" value="AMINOGLYCOSIDE PHOSPHOTRANSFERASE DOMAIN-CONTAINING PROTEIN"/>
    <property type="match status" value="1"/>
</dbReference>
<feature type="domain" description="Aminoglycoside phosphotransferase" evidence="1">
    <location>
        <begin position="139"/>
        <end position="343"/>
    </location>
</feature>
<dbReference type="Pfam" id="PF01636">
    <property type="entry name" value="APH"/>
    <property type="match status" value="1"/>
</dbReference>
<dbReference type="AlphaFoldDB" id="A0A9W9JT64"/>
<dbReference type="SUPFAM" id="SSF118310">
    <property type="entry name" value="AN1-like Zinc finger"/>
    <property type="match status" value="1"/>
</dbReference>
<dbReference type="EMBL" id="JAPQKH010000012">
    <property type="protein sequence ID" value="KAJ5080941.1"/>
    <property type="molecule type" value="Genomic_DNA"/>
</dbReference>
<dbReference type="Proteomes" id="UP001149165">
    <property type="component" value="Unassembled WGS sequence"/>
</dbReference>
<dbReference type="Gene3D" id="4.10.1110.10">
    <property type="entry name" value="AN1-like Zinc finger"/>
    <property type="match status" value="1"/>
</dbReference>
<reference evidence="2" key="2">
    <citation type="journal article" date="2023" name="IMA Fungus">
        <title>Comparative genomic study of the Penicillium genus elucidates a diverse pangenome and 15 lateral gene transfer events.</title>
        <authorList>
            <person name="Petersen C."/>
            <person name="Sorensen T."/>
            <person name="Nielsen M.R."/>
            <person name="Sondergaard T.E."/>
            <person name="Sorensen J.L."/>
            <person name="Fitzpatrick D.A."/>
            <person name="Frisvad J.C."/>
            <person name="Nielsen K.L."/>
        </authorList>
    </citation>
    <scope>NUCLEOTIDE SEQUENCE</scope>
    <source>
        <strain evidence="2">IBT 30069</strain>
    </source>
</reference>
<gene>
    <name evidence="2" type="ORF">N7456_013651</name>
</gene>